<dbReference type="SUPFAM" id="SSF55811">
    <property type="entry name" value="Nudix"/>
    <property type="match status" value="1"/>
</dbReference>
<dbReference type="InterPro" id="IPR015797">
    <property type="entry name" value="NUDIX_hydrolase-like_dom_sf"/>
</dbReference>
<dbReference type="Proteomes" id="UP001302676">
    <property type="component" value="Unassembled WGS sequence"/>
</dbReference>
<gene>
    <name evidence="2" type="ORF">C8A04DRAFT_34612</name>
</gene>
<dbReference type="FunFam" id="3.90.79.10:FF:000019">
    <property type="entry name" value="Thiamin pyrophosphokinase, putative"/>
    <property type="match status" value="1"/>
</dbReference>
<dbReference type="PANTHER" id="PTHR13622:SF8">
    <property type="entry name" value="THIAMIN PYROPHOSPHOKINASE 1"/>
    <property type="match status" value="1"/>
</dbReference>
<dbReference type="Gene3D" id="3.90.79.10">
    <property type="entry name" value="Nucleoside Triphosphate Pyrophosphohydrolase"/>
    <property type="match status" value="1"/>
</dbReference>
<evidence type="ECO:0000313" key="3">
    <source>
        <dbReference type="Proteomes" id="UP001302676"/>
    </source>
</evidence>
<keyword evidence="2" id="KW-0378">Hydrolase</keyword>
<dbReference type="InterPro" id="IPR031804">
    <property type="entry name" value="DUF4743"/>
</dbReference>
<dbReference type="PROSITE" id="PS51462">
    <property type="entry name" value="NUDIX"/>
    <property type="match status" value="1"/>
</dbReference>
<dbReference type="EMBL" id="MU853559">
    <property type="protein sequence ID" value="KAK4146707.1"/>
    <property type="molecule type" value="Genomic_DNA"/>
</dbReference>
<reference evidence="2" key="1">
    <citation type="journal article" date="2023" name="Mol. Phylogenet. Evol.">
        <title>Genome-scale phylogeny and comparative genomics of the fungal order Sordariales.</title>
        <authorList>
            <person name="Hensen N."/>
            <person name="Bonometti L."/>
            <person name="Westerberg I."/>
            <person name="Brannstrom I.O."/>
            <person name="Guillou S."/>
            <person name="Cros-Aarteil S."/>
            <person name="Calhoun S."/>
            <person name="Haridas S."/>
            <person name="Kuo A."/>
            <person name="Mondo S."/>
            <person name="Pangilinan J."/>
            <person name="Riley R."/>
            <person name="LaButti K."/>
            <person name="Andreopoulos B."/>
            <person name="Lipzen A."/>
            <person name="Chen C."/>
            <person name="Yan M."/>
            <person name="Daum C."/>
            <person name="Ng V."/>
            <person name="Clum A."/>
            <person name="Steindorff A."/>
            <person name="Ohm R.A."/>
            <person name="Martin F."/>
            <person name="Silar P."/>
            <person name="Natvig D.O."/>
            <person name="Lalanne C."/>
            <person name="Gautier V."/>
            <person name="Ament-Velasquez S.L."/>
            <person name="Kruys A."/>
            <person name="Hutchinson M.I."/>
            <person name="Powell A.J."/>
            <person name="Barry K."/>
            <person name="Miller A.N."/>
            <person name="Grigoriev I.V."/>
            <person name="Debuchy R."/>
            <person name="Gladieux P."/>
            <person name="Hiltunen Thoren M."/>
            <person name="Johannesson H."/>
        </authorList>
    </citation>
    <scope>NUCLEOTIDE SEQUENCE</scope>
    <source>
        <strain evidence="2">CBS 141.50</strain>
    </source>
</reference>
<sequence>MPPRLSTLDWVNKVDGFPILDKEPLRHTEEMKRLYTMVWKDTQGIFPIGYVPLSVLEALEATPENIRGPMEVDHEARTILLFQEPTTEAERTQLVGRLTAHWRQNQTFRMLKGWRDELWPVYGRNGELLYSIERVAMGLFGNARFGVHMVAFVRNNGDDGAKSQYDLRIWVPKRSATKTSYPGMLDNTAAGGLMTDEDPLECIMREADEEASLPEAYMRQHIKQVGTITYIYITDERAGGEPGWIYPECQWLYDLELPADESITPRPKDGEVESFSLRTVEEVQEQLAQGMWKPNCALVMLEFFARHGILTPENDPHYAELNARAHRFIPFPGPHWPDWEHVTPPQRKS</sequence>
<keyword evidence="3" id="KW-1185">Reference proteome</keyword>
<dbReference type="CDD" id="cd03676">
    <property type="entry name" value="NUDIX_Tnr3_like"/>
    <property type="match status" value="1"/>
</dbReference>
<dbReference type="GO" id="GO:0044715">
    <property type="term" value="F:8-oxo-dGDP phosphatase activity"/>
    <property type="evidence" value="ECO:0007669"/>
    <property type="project" value="TreeGrafter"/>
</dbReference>
<comment type="caution">
    <text evidence="2">The sequence shown here is derived from an EMBL/GenBank/DDBJ whole genome shotgun (WGS) entry which is preliminary data.</text>
</comment>
<dbReference type="Pfam" id="PF15916">
    <property type="entry name" value="DUF4743"/>
    <property type="match status" value="1"/>
</dbReference>
<dbReference type="Pfam" id="PF00293">
    <property type="entry name" value="NUDIX"/>
    <property type="match status" value="1"/>
</dbReference>
<dbReference type="PANTHER" id="PTHR13622">
    <property type="entry name" value="THIAMIN PYROPHOSPHOKINASE"/>
    <property type="match status" value="1"/>
</dbReference>
<organism evidence="2 3">
    <name type="scientific">Dichotomopilus funicola</name>
    <dbReference type="NCBI Taxonomy" id="1934379"/>
    <lineage>
        <taxon>Eukaryota</taxon>
        <taxon>Fungi</taxon>
        <taxon>Dikarya</taxon>
        <taxon>Ascomycota</taxon>
        <taxon>Pezizomycotina</taxon>
        <taxon>Sordariomycetes</taxon>
        <taxon>Sordariomycetidae</taxon>
        <taxon>Sordariales</taxon>
        <taxon>Chaetomiaceae</taxon>
        <taxon>Dichotomopilus</taxon>
    </lineage>
</organism>
<reference evidence="2" key="2">
    <citation type="submission" date="2023-05" db="EMBL/GenBank/DDBJ databases">
        <authorList>
            <consortium name="Lawrence Berkeley National Laboratory"/>
            <person name="Steindorff A."/>
            <person name="Hensen N."/>
            <person name="Bonometti L."/>
            <person name="Westerberg I."/>
            <person name="Brannstrom I.O."/>
            <person name="Guillou S."/>
            <person name="Cros-Aarteil S."/>
            <person name="Calhoun S."/>
            <person name="Haridas S."/>
            <person name="Kuo A."/>
            <person name="Mondo S."/>
            <person name="Pangilinan J."/>
            <person name="Riley R."/>
            <person name="Labutti K."/>
            <person name="Andreopoulos B."/>
            <person name="Lipzen A."/>
            <person name="Chen C."/>
            <person name="Yanf M."/>
            <person name="Daum C."/>
            <person name="Ng V."/>
            <person name="Clum A."/>
            <person name="Ohm R."/>
            <person name="Martin F."/>
            <person name="Silar P."/>
            <person name="Natvig D."/>
            <person name="Lalanne C."/>
            <person name="Gautier V."/>
            <person name="Ament-Velasquez S.L."/>
            <person name="Kruys A."/>
            <person name="Hutchinson M.I."/>
            <person name="Powell A.J."/>
            <person name="Barry K."/>
            <person name="Miller A.N."/>
            <person name="Grigoriev I.V."/>
            <person name="Debuchy R."/>
            <person name="Gladieux P."/>
            <person name="Thoren M.H."/>
            <person name="Johannesson H."/>
        </authorList>
    </citation>
    <scope>NUCLEOTIDE SEQUENCE</scope>
    <source>
        <strain evidence="2">CBS 141.50</strain>
    </source>
</reference>
<dbReference type="InterPro" id="IPR000086">
    <property type="entry name" value="NUDIX_hydrolase_dom"/>
</dbReference>
<dbReference type="RefSeq" id="XP_062640078.1">
    <property type="nucleotide sequence ID" value="XM_062782893.1"/>
</dbReference>
<evidence type="ECO:0000259" key="1">
    <source>
        <dbReference type="PROSITE" id="PS51462"/>
    </source>
</evidence>
<dbReference type="AlphaFoldDB" id="A0AAN6ZQ28"/>
<accession>A0AAN6ZQ28</accession>
<protein>
    <submittedName>
        <fullName evidence="2">NUDIX hydrolase domain-like protein</fullName>
    </submittedName>
</protein>
<evidence type="ECO:0000313" key="2">
    <source>
        <dbReference type="EMBL" id="KAK4146707.1"/>
    </source>
</evidence>
<proteinExistence type="predicted"/>
<feature type="domain" description="Nudix hydrolase" evidence="1">
    <location>
        <begin position="142"/>
        <end position="300"/>
    </location>
</feature>
<dbReference type="GeneID" id="87819506"/>
<name>A0AAN6ZQ28_9PEZI</name>